<keyword evidence="1" id="KW-0812">Transmembrane</keyword>
<keyword evidence="1" id="KW-1133">Transmembrane helix</keyword>
<gene>
    <name evidence="2" type="ORF">PVK06_036294</name>
</gene>
<evidence type="ECO:0000313" key="2">
    <source>
        <dbReference type="EMBL" id="KAK5795040.1"/>
    </source>
</evidence>
<dbReference type="PANTHER" id="PTHR35420">
    <property type="entry name" value="OS02G0198500 PROTEIN"/>
    <property type="match status" value="1"/>
</dbReference>
<keyword evidence="3" id="KW-1185">Reference proteome</keyword>
<evidence type="ECO:0000313" key="3">
    <source>
        <dbReference type="Proteomes" id="UP001358586"/>
    </source>
</evidence>
<evidence type="ECO:0008006" key="4">
    <source>
        <dbReference type="Google" id="ProtNLM"/>
    </source>
</evidence>
<organism evidence="2 3">
    <name type="scientific">Gossypium arboreum</name>
    <name type="common">Tree cotton</name>
    <name type="synonym">Gossypium nanking</name>
    <dbReference type="NCBI Taxonomy" id="29729"/>
    <lineage>
        <taxon>Eukaryota</taxon>
        <taxon>Viridiplantae</taxon>
        <taxon>Streptophyta</taxon>
        <taxon>Embryophyta</taxon>
        <taxon>Tracheophyta</taxon>
        <taxon>Spermatophyta</taxon>
        <taxon>Magnoliopsida</taxon>
        <taxon>eudicotyledons</taxon>
        <taxon>Gunneridae</taxon>
        <taxon>Pentapetalae</taxon>
        <taxon>rosids</taxon>
        <taxon>malvids</taxon>
        <taxon>Malvales</taxon>
        <taxon>Malvaceae</taxon>
        <taxon>Malvoideae</taxon>
        <taxon>Gossypium</taxon>
    </lineage>
</organism>
<protein>
    <recommendedName>
        <fullName evidence="4">Loricrin-like</fullName>
    </recommendedName>
</protein>
<dbReference type="PANTHER" id="PTHR35420:SF1">
    <property type="entry name" value="OS09G0480532 PROTEIN"/>
    <property type="match status" value="1"/>
</dbReference>
<feature type="transmembrane region" description="Helical" evidence="1">
    <location>
        <begin position="30"/>
        <end position="51"/>
    </location>
</feature>
<dbReference type="Proteomes" id="UP001358586">
    <property type="component" value="Chromosome 10"/>
</dbReference>
<keyword evidence="1" id="KW-0472">Membrane</keyword>
<evidence type="ECO:0000256" key="1">
    <source>
        <dbReference type="SAM" id="Phobius"/>
    </source>
</evidence>
<comment type="caution">
    <text evidence="2">The sequence shown here is derived from an EMBL/GenBank/DDBJ whole genome shotgun (WGS) entry which is preliminary data.</text>
</comment>
<proteinExistence type="predicted"/>
<sequence length="105" mass="9695">MARDQLVMFGGSGPGEEAGGGFIIHSSTGLLLLSMIIFSLSLISMIIFACGDDNSEKPRVRTGTAFLFTGGGGASDGCGGKGGGCGGGGGGCGGGGGGGGCGGGG</sequence>
<dbReference type="EMBL" id="JARKNE010000010">
    <property type="protein sequence ID" value="KAK5795040.1"/>
    <property type="molecule type" value="Genomic_DNA"/>
</dbReference>
<name>A0ABR0NJI6_GOSAR</name>
<reference evidence="2 3" key="1">
    <citation type="submission" date="2023-03" db="EMBL/GenBank/DDBJ databases">
        <title>WGS of Gossypium arboreum.</title>
        <authorList>
            <person name="Yu D."/>
        </authorList>
    </citation>
    <scope>NUCLEOTIDE SEQUENCE [LARGE SCALE GENOMIC DNA]</scope>
    <source>
        <tissue evidence="2">Leaf</tissue>
    </source>
</reference>
<accession>A0ABR0NJI6</accession>